<keyword evidence="4" id="KW-1185">Reference proteome</keyword>
<evidence type="ECO:0008006" key="5">
    <source>
        <dbReference type="Google" id="ProtNLM"/>
    </source>
</evidence>
<dbReference type="Gene3D" id="3.40.50.720">
    <property type="entry name" value="NAD(P)-binding Rossmann-like Domain"/>
    <property type="match status" value="1"/>
</dbReference>
<dbReference type="InterPro" id="IPR052698">
    <property type="entry name" value="MoCofactor_Util/Proc"/>
</dbReference>
<dbReference type="InterPro" id="IPR003777">
    <property type="entry name" value="XdhC_CoxI"/>
</dbReference>
<dbReference type="RefSeq" id="WP_108892538.1">
    <property type="nucleotide sequence ID" value="NZ_ONZF01000001.1"/>
</dbReference>
<dbReference type="Pfam" id="PF13478">
    <property type="entry name" value="XdhC_C"/>
    <property type="match status" value="1"/>
</dbReference>
<proteinExistence type="predicted"/>
<protein>
    <recommendedName>
        <fullName evidence="5">Xanthine dehydrogenase subunit A</fullName>
    </recommendedName>
</protein>
<dbReference type="OrthoDB" id="5242066at2"/>
<reference evidence="3 4" key="1">
    <citation type="submission" date="2018-03" db="EMBL/GenBank/DDBJ databases">
        <authorList>
            <person name="Keele B.F."/>
        </authorList>
    </citation>
    <scope>NUCLEOTIDE SEQUENCE [LARGE SCALE GENOMIC DNA]</scope>
    <source>
        <strain evidence="3 4">CECT 8504</strain>
    </source>
</reference>
<evidence type="ECO:0000259" key="1">
    <source>
        <dbReference type="Pfam" id="PF02625"/>
    </source>
</evidence>
<feature type="domain" description="XdhC- CoxI" evidence="1">
    <location>
        <begin position="19"/>
        <end position="84"/>
    </location>
</feature>
<organism evidence="3 4">
    <name type="scientific">Palleronia abyssalis</name>
    <dbReference type="NCBI Taxonomy" id="1501240"/>
    <lineage>
        <taxon>Bacteria</taxon>
        <taxon>Pseudomonadati</taxon>
        <taxon>Pseudomonadota</taxon>
        <taxon>Alphaproteobacteria</taxon>
        <taxon>Rhodobacterales</taxon>
        <taxon>Roseobacteraceae</taxon>
        <taxon>Palleronia</taxon>
    </lineage>
</organism>
<dbReference type="PANTHER" id="PTHR30388">
    <property type="entry name" value="ALDEHYDE OXIDOREDUCTASE MOLYBDENUM COFACTOR ASSEMBLY PROTEIN"/>
    <property type="match status" value="1"/>
</dbReference>
<feature type="domain" description="XdhC Rossmann" evidence="2">
    <location>
        <begin position="131"/>
        <end position="246"/>
    </location>
</feature>
<name>A0A2R8BR78_9RHOB</name>
<dbReference type="AlphaFoldDB" id="A0A2R8BR78"/>
<evidence type="ECO:0000313" key="4">
    <source>
        <dbReference type="Proteomes" id="UP000244912"/>
    </source>
</evidence>
<evidence type="ECO:0000313" key="3">
    <source>
        <dbReference type="EMBL" id="SPJ22684.1"/>
    </source>
</evidence>
<dbReference type="EMBL" id="ONZF01000001">
    <property type="protein sequence ID" value="SPJ22684.1"/>
    <property type="molecule type" value="Genomic_DNA"/>
</dbReference>
<dbReference type="Pfam" id="PF02625">
    <property type="entry name" value="XdhC_CoxI"/>
    <property type="match status" value="1"/>
</dbReference>
<accession>A0A2R8BR78</accession>
<sequence>MTSAEILSSDLAEVARALRSRHEPFAFATIVRTAGTTAAKPGARAILDSQGDILRGFLGGGCTRGAVRRAALAALASGVPRLISVAPEEHLTQRGVAPGHEVDGITYARNGCPSRGTIDIFVEPCLPMPELVVVGTSPVAEALAMLAPQFQWAVERSVTPAAASGLRAIVVATQGQGDLDALTAALGARADHVAFVGSSKKFASLRARLTGAGIDPEVLDRVSAPAGLNIGAVMPEEIALSILAELIQLRRQSVSRGDDDA</sequence>
<evidence type="ECO:0000259" key="2">
    <source>
        <dbReference type="Pfam" id="PF13478"/>
    </source>
</evidence>
<gene>
    <name evidence="3" type="ORF">PAA8504_00481</name>
</gene>
<dbReference type="InterPro" id="IPR027051">
    <property type="entry name" value="XdhC_Rossmann_dom"/>
</dbReference>
<dbReference type="Proteomes" id="UP000244912">
    <property type="component" value="Unassembled WGS sequence"/>
</dbReference>
<dbReference type="PANTHER" id="PTHR30388:SF6">
    <property type="entry name" value="XANTHINE DEHYDROGENASE SUBUNIT A-RELATED"/>
    <property type="match status" value="1"/>
</dbReference>